<proteinExistence type="predicted"/>
<protein>
    <submittedName>
        <fullName evidence="1">Uncharacterized protein</fullName>
    </submittedName>
</protein>
<sequence>MALQTLPGLPQIGLRINYGQFPGTIARIPESIKGLPDTSPAFGAFKAGRYAQVEQEDQEGNPRRLLIFTDASKTEYSRDEFNFDTMRTHVVWYCKLGIAVGWQEKNRTTGRMDWKEKTQDMTDRLLRGTWLIDRCEFEAVKMGIANVALPFYKGISPNADERGHRIGEHVNPWVADTGPNITEVALYTDSDNALTFIDDSAASFPNRQRAWRGAEFALRRLNKAADEMVSQGVAVELNWTPRNAEAFGIVWVDCWAKIARGANPWGEYADELRYRKDPHWRLWWNEMRAQGRGAEFDPPGH</sequence>
<comment type="caution">
    <text evidence="1">The sequence shown here is derived from an EMBL/GenBank/DDBJ whole genome shotgun (WGS) entry which is preliminary data.</text>
</comment>
<dbReference type="EMBL" id="JAJVCZ030000006">
    <property type="protein sequence ID" value="KAL0258517.1"/>
    <property type="molecule type" value="Genomic_DNA"/>
</dbReference>
<evidence type="ECO:0000313" key="1">
    <source>
        <dbReference type="EMBL" id="KAL0258517.1"/>
    </source>
</evidence>
<organism evidence="1 2">
    <name type="scientific">Diplodia seriata</name>
    <dbReference type="NCBI Taxonomy" id="420778"/>
    <lineage>
        <taxon>Eukaryota</taxon>
        <taxon>Fungi</taxon>
        <taxon>Dikarya</taxon>
        <taxon>Ascomycota</taxon>
        <taxon>Pezizomycotina</taxon>
        <taxon>Dothideomycetes</taxon>
        <taxon>Dothideomycetes incertae sedis</taxon>
        <taxon>Botryosphaeriales</taxon>
        <taxon>Botryosphaeriaceae</taxon>
        <taxon>Diplodia</taxon>
    </lineage>
</organism>
<dbReference type="Proteomes" id="UP001430584">
    <property type="component" value="Unassembled WGS sequence"/>
</dbReference>
<keyword evidence="2" id="KW-1185">Reference proteome</keyword>
<evidence type="ECO:0000313" key="2">
    <source>
        <dbReference type="Proteomes" id="UP001430584"/>
    </source>
</evidence>
<reference evidence="1 2" key="1">
    <citation type="submission" date="2024-02" db="EMBL/GenBank/DDBJ databases">
        <title>De novo assembly and annotation of 12 fungi associated with fruit tree decline syndrome in Ontario, Canada.</title>
        <authorList>
            <person name="Sulman M."/>
            <person name="Ellouze W."/>
            <person name="Ilyukhin E."/>
        </authorList>
    </citation>
    <scope>NUCLEOTIDE SEQUENCE [LARGE SCALE GENOMIC DNA]</scope>
    <source>
        <strain evidence="1 2">FDS-637</strain>
    </source>
</reference>
<dbReference type="RefSeq" id="XP_066631546.1">
    <property type="nucleotide sequence ID" value="XM_066777451.1"/>
</dbReference>
<name>A0ABR3CD44_9PEZI</name>
<gene>
    <name evidence="1" type="ORF">SLS55_006013</name>
</gene>
<dbReference type="GeneID" id="92010098"/>
<accession>A0ABR3CD44</accession>